<reference evidence="2 3" key="2">
    <citation type="journal article" date="2010" name="Nature">
        <title>Comparative genomics reveals mobile pathogenicity chromosomes in Fusarium.</title>
        <authorList>
            <person name="Ma L.J."/>
            <person name="van der Does H.C."/>
            <person name="Borkovich K.A."/>
            <person name="Coleman J.J."/>
            <person name="Daboussi M.J."/>
            <person name="Di Pietro A."/>
            <person name="Dufresne M."/>
            <person name="Freitag M."/>
            <person name="Grabherr M."/>
            <person name="Henrissat B."/>
            <person name="Houterman P.M."/>
            <person name="Kang S."/>
            <person name="Shim W.B."/>
            <person name="Woloshuk C."/>
            <person name="Xie X."/>
            <person name="Xu J.R."/>
            <person name="Antoniw J."/>
            <person name="Baker S.E."/>
            <person name="Bluhm B.H."/>
            <person name="Breakspear A."/>
            <person name="Brown D.W."/>
            <person name="Butchko R.A."/>
            <person name="Chapman S."/>
            <person name="Coulson R."/>
            <person name="Coutinho P.M."/>
            <person name="Danchin E.G."/>
            <person name="Diener A."/>
            <person name="Gale L.R."/>
            <person name="Gardiner D.M."/>
            <person name="Goff S."/>
            <person name="Hammond-Kosack K.E."/>
            <person name="Hilburn K."/>
            <person name="Hua-Van A."/>
            <person name="Jonkers W."/>
            <person name="Kazan K."/>
            <person name="Kodira C.D."/>
            <person name="Koehrsen M."/>
            <person name="Kumar L."/>
            <person name="Lee Y.H."/>
            <person name="Li L."/>
            <person name="Manners J.M."/>
            <person name="Miranda-Saavedra D."/>
            <person name="Mukherjee M."/>
            <person name="Park G."/>
            <person name="Park J."/>
            <person name="Park S.Y."/>
            <person name="Proctor R.H."/>
            <person name="Regev A."/>
            <person name="Ruiz-Roldan M.C."/>
            <person name="Sain D."/>
            <person name="Sakthikumar S."/>
            <person name="Sykes S."/>
            <person name="Schwartz D.C."/>
            <person name="Turgeon B.G."/>
            <person name="Wapinski I."/>
            <person name="Yoder O."/>
            <person name="Young S."/>
            <person name="Zeng Q."/>
            <person name="Zhou S."/>
            <person name="Galagan J."/>
            <person name="Cuomo C.A."/>
            <person name="Kistler H.C."/>
            <person name="Rep M."/>
        </authorList>
    </citation>
    <scope>GENOME REANNOTATION</scope>
    <source>
        <strain evidence="3">ATCC MYA-4620 / CBS 123657 / FGSC 9075 / NRRL 31084 / PH-1</strain>
        <strain evidence="2">PH-1 / ATCC MYA-4620 / FGSC 9075 / NRRL 31084</strain>
    </source>
</reference>
<reference evidence="1 3" key="3">
    <citation type="journal article" date="2015" name="BMC Genomics">
        <title>The completed genome sequence of the pathogenic ascomycete fungus Fusarium graminearum.</title>
        <authorList>
            <person name="King R."/>
            <person name="Urban M."/>
            <person name="Hammond-Kosack M.C."/>
            <person name="Hassani-Pak K."/>
            <person name="Hammond-Kosack K.E."/>
        </authorList>
    </citation>
    <scope>NUCLEOTIDE SEQUENCE [LARGE SCALE GENOMIC DNA]</scope>
    <source>
        <strain evidence="3">ATCC MYA-4620 / CBS 123657 / FGSC 9075 / NRRL 31084 / PH-1</strain>
        <strain evidence="1">PH-1</strain>
    </source>
</reference>
<reference evidence="2" key="4">
    <citation type="submission" date="2017-01" db="UniProtKB">
        <authorList>
            <consortium name="EnsemblFungi"/>
        </authorList>
    </citation>
    <scope>IDENTIFICATION</scope>
    <source>
        <strain evidence="2">PH-1 / ATCC MYA-4620 / FGSC 9075 / NRRL 31084</strain>
    </source>
</reference>
<reference evidence="2 3" key="1">
    <citation type="journal article" date="2007" name="Science">
        <title>The Fusarium graminearum genome reveals a link between localized polymorphism and pathogen specialization.</title>
        <authorList>
            <person name="Cuomo C.A."/>
            <person name="Gueldener U."/>
            <person name="Xu J.-R."/>
            <person name="Trail F."/>
            <person name="Turgeon B.G."/>
            <person name="Di Pietro A."/>
            <person name="Walton J.D."/>
            <person name="Ma L.-J."/>
            <person name="Baker S.E."/>
            <person name="Rep M."/>
            <person name="Adam G."/>
            <person name="Antoniw J."/>
            <person name="Baldwin T."/>
            <person name="Calvo S.E."/>
            <person name="Chang Y.-L."/>
            <person name="DeCaprio D."/>
            <person name="Gale L.R."/>
            <person name="Gnerre S."/>
            <person name="Goswami R.S."/>
            <person name="Hammond-Kosack K."/>
            <person name="Harris L.J."/>
            <person name="Hilburn K."/>
            <person name="Kennell J.C."/>
            <person name="Kroken S."/>
            <person name="Magnuson J.K."/>
            <person name="Mannhaupt G."/>
            <person name="Mauceli E.W."/>
            <person name="Mewes H.-W."/>
            <person name="Mitterbauer R."/>
            <person name="Muehlbauer G."/>
            <person name="Muensterkoetter M."/>
            <person name="Nelson D."/>
            <person name="O'Donnell K."/>
            <person name="Ouellet T."/>
            <person name="Qi W."/>
            <person name="Quesneville H."/>
            <person name="Roncero M.I.G."/>
            <person name="Seong K.-Y."/>
            <person name="Tetko I.V."/>
            <person name="Urban M."/>
            <person name="Waalwijk C."/>
            <person name="Ward T.J."/>
            <person name="Yao J."/>
            <person name="Birren B.W."/>
            <person name="Kistler H.C."/>
        </authorList>
    </citation>
    <scope>NUCLEOTIDE SEQUENCE [LARGE SCALE GENOMIC DNA]</scope>
    <source>
        <strain evidence="3">ATCC MYA-4620 / CBS 123657 / FGSC 9075 / NRRL 31084 / PH-1</strain>
        <strain evidence="2">PH-1 / ATCC MYA-4620 / FGSC 9075 / NRRL 31084</strain>
    </source>
</reference>
<keyword evidence="3" id="KW-1185">Reference proteome</keyword>
<gene>
    <name evidence="1" type="ORF">FGRAMPH1_01T08821</name>
</gene>
<proteinExistence type="predicted"/>
<organism evidence="1 3">
    <name type="scientific">Gibberella zeae (strain ATCC MYA-4620 / CBS 123657 / FGSC 9075 / NRRL 31084 / PH-1)</name>
    <name type="common">Wheat head blight fungus</name>
    <name type="synonym">Fusarium graminearum</name>
    <dbReference type="NCBI Taxonomy" id="229533"/>
    <lineage>
        <taxon>Eukaryota</taxon>
        <taxon>Fungi</taxon>
        <taxon>Dikarya</taxon>
        <taxon>Ascomycota</taxon>
        <taxon>Pezizomycotina</taxon>
        <taxon>Sordariomycetes</taxon>
        <taxon>Hypocreomycetidae</taxon>
        <taxon>Hypocreales</taxon>
        <taxon>Nectriaceae</taxon>
        <taxon>Fusarium</taxon>
    </lineage>
</organism>
<accession>A0A098DBB6</accession>
<dbReference type="Proteomes" id="UP000070720">
    <property type="component" value="Chromosome 2"/>
</dbReference>
<dbReference type="AlphaFoldDB" id="A0A098DBB6"/>
<sequence>MIIAQDQGHWLTASFTRGRESQTTKAKLTVLWGAINSPKPWYDVSLHETGMRMHGFTCRSAVHLWLYLENENEKFSGPTEGKKKINARRVSRYKIVRR</sequence>
<name>A0A098DBB6_GIBZE</name>
<evidence type="ECO:0000313" key="1">
    <source>
        <dbReference type="EMBL" id="CEF76213.1"/>
    </source>
</evidence>
<accession>A0A0E0RY88</accession>
<dbReference type="EnsemblFungi" id="CEF76213">
    <property type="protein sequence ID" value="CEF76213"/>
    <property type="gene ID" value="FGRRES_20110"/>
</dbReference>
<evidence type="ECO:0000313" key="3">
    <source>
        <dbReference type="Proteomes" id="UP000070720"/>
    </source>
</evidence>
<dbReference type="VEuPathDB" id="FungiDB:FGRAMPH1_01G08821"/>
<dbReference type="EMBL" id="HG970333">
    <property type="protein sequence ID" value="CEF76213.1"/>
    <property type="molecule type" value="Genomic_DNA"/>
</dbReference>
<dbReference type="InParanoid" id="A0A098DBB6"/>
<evidence type="ECO:0000313" key="2">
    <source>
        <dbReference type="EnsemblFungi" id="CEF76213"/>
    </source>
</evidence>
<protein>
    <submittedName>
        <fullName evidence="1">Chromosome 2, complete genome</fullName>
    </submittedName>
</protein>